<name>A0A8S1R705_9CILI</name>
<organism evidence="2 3">
    <name type="scientific">Paramecium sonneborni</name>
    <dbReference type="NCBI Taxonomy" id="65129"/>
    <lineage>
        <taxon>Eukaryota</taxon>
        <taxon>Sar</taxon>
        <taxon>Alveolata</taxon>
        <taxon>Ciliophora</taxon>
        <taxon>Intramacronucleata</taxon>
        <taxon>Oligohymenophorea</taxon>
        <taxon>Peniculida</taxon>
        <taxon>Parameciidae</taxon>
        <taxon>Paramecium</taxon>
    </lineage>
</organism>
<sequence>MQNRMAKRLQKDLEQMQKTYVDQFIVKMPNNDIKHWIVGFEGAKGTLYQGEKFELQFKFSNDYVAPIESPEVIFIGKPPEHEHIYSNGFICLSILFDEWSAALTVSSICLSIQSMLSSATKKMKPPNDAEFVKRSAGRGPKSFLWSYHDEKC</sequence>
<dbReference type="InterPro" id="IPR000608">
    <property type="entry name" value="UBC"/>
</dbReference>
<evidence type="ECO:0000313" key="3">
    <source>
        <dbReference type="Proteomes" id="UP000692954"/>
    </source>
</evidence>
<keyword evidence="3" id="KW-1185">Reference proteome</keyword>
<dbReference type="Pfam" id="PF00179">
    <property type="entry name" value="UQ_con"/>
    <property type="match status" value="1"/>
</dbReference>
<dbReference type="InterPro" id="IPR050113">
    <property type="entry name" value="Ub_conjugating_enzyme"/>
</dbReference>
<dbReference type="EMBL" id="CAJJDN010000142">
    <property type="protein sequence ID" value="CAD8123095.1"/>
    <property type="molecule type" value="Genomic_DNA"/>
</dbReference>
<proteinExistence type="predicted"/>
<dbReference type="PROSITE" id="PS50127">
    <property type="entry name" value="UBC_2"/>
    <property type="match status" value="1"/>
</dbReference>
<dbReference type="FunFam" id="3.10.110.10:FF:000072">
    <property type="entry name" value="Ubiquitin-conjugating enzyme E2 W"/>
    <property type="match status" value="1"/>
</dbReference>
<evidence type="ECO:0000259" key="1">
    <source>
        <dbReference type="PROSITE" id="PS50127"/>
    </source>
</evidence>
<dbReference type="Proteomes" id="UP000692954">
    <property type="component" value="Unassembled WGS sequence"/>
</dbReference>
<dbReference type="PANTHER" id="PTHR24067">
    <property type="entry name" value="UBIQUITIN-CONJUGATING ENZYME E2"/>
    <property type="match status" value="1"/>
</dbReference>
<dbReference type="AlphaFoldDB" id="A0A8S1R705"/>
<protein>
    <recommendedName>
        <fullName evidence="1">UBC core domain-containing protein</fullName>
    </recommendedName>
</protein>
<comment type="caution">
    <text evidence="2">The sequence shown here is derived from an EMBL/GenBank/DDBJ whole genome shotgun (WGS) entry which is preliminary data.</text>
</comment>
<accession>A0A8S1R705</accession>
<reference evidence="2" key="1">
    <citation type="submission" date="2021-01" db="EMBL/GenBank/DDBJ databases">
        <authorList>
            <consortium name="Genoscope - CEA"/>
            <person name="William W."/>
        </authorList>
    </citation>
    <scope>NUCLEOTIDE SEQUENCE</scope>
</reference>
<gene>
    <name evidence="2" type="ORF">PSON_ATCC_30995.1.T1420106</name>
</gene>
<dbReference type="SMART" id="SM00212">
    <property type="entry name" value="UBCc"/>
    <property type="match status" value="1"/>
</dbReference>
<dbReference type="OrthoDB" id="406833at2759"/>
<evidence type="ECO:0000313" key="2">
    <source>
        <dbReference type="EMBL" id="CAD8123095.1"/>
    </source>
</evidence>
<dbReference type="CDD" id="cd23808">
    <property type="entry name" value="UBCc_UBE2W"/>
    <property type="match status" value="1"/>
</dbReference>
<feature type="domain" description="UBC core" evidence="1">
    <location>
        <begin position="4"/>
        <end position="152"/>
    </location>
</feature>